<sequence length="161" mass="17473">PKNTAASGTCGNDTASLQLMLDGGLTNLTIVFCSNTTTTLTLIFDGGLSVVTMTFKNQNVPVNVSKHNLTVFKGELGFSYRCNVGANITLNQNVTLRAINVHVEPFGLKNSKFDQAEVCEADNKVTTLRPIIVGCAIAGIDVLMLLYYGIGRRMRRNKDTR</sequence>
<comment type="similarity">
    <text evidence="8">Belongs to the LAMP family.</text>
</comment>
<evidence type="ECO:0000259" key="10">
    <source>
        <dbReference type="Pfam" id="PF01299"/>
    </source>
</evidence>
<dbReference type="FunFam" id="2.40.160.110:FF:000022">
    <property type="entry name" value="Uncharacterized protein"/>
    <property type="match status" value="1"/>
</dbReference>
<dbReference type="EMBL" id="GG666612">
    <property type="protein sequence ID" value="EEN49138.1"/>
    <property type="molecule type" value="Genomic_DNA"/>
</dbReference>
<keyword evidence="2 8" id="KW-0812">Transmembrane</keyword>
<dbReference type="AlphaFoldDB" id="C3ZEI2"/>
<keyword evidence="8" id="KW-0458">Lysosome</keyword>
<dbReference type="eggNOG" id="KOG4818">
    <property type="taxonomic scope" value="Eukaryota"/>
</dbReference>
<dbReference type="PROSITE" id="PS51407">
    <property type="entry name" value="LAMP_3"/>
    <property type="match status" value="1"/>
</dbReference>
<dbReference type="InterPro" id="IPR002000">
    <property type="entry name" value="Lysosome-assoc_membr_glycop"/>
</dbReference>
<name>C3ZEI2_BRAFL</name>
<keyword evidence="8" id="KW-1015">Disulfide bond</keyword>
<dbReference type="InParanoid" id="C3ZEI2"/>
<dbReference type="PRINTS" id="PR00336">
    <property type="entry name" value="LYSASSOCTDMP"/>
</dbReference>
<reference evidence="11" key="1">
    <citation type="journal article" date="2008" name="Nature">
        <title>The amphioxus genome and the evolution of the chordate karyotype.</title>
        <authorList>
            <consortium name="US DOE Joint Genome Institute (JGI-PGF)"/>
            <person name="Putnam N.H."/>
            <person name="Butts T."/>
            <person name="Ferrier D.E.K."/>
            <person name="Furlong R.F."/>
            <person name="Hellsten U."/>
            <person name="Kawashima T."/>
            <person name="Robinson-Rechavi M."/>
            <person name="Shoguchi E."/>
            <person name="Terry A."/>
            <person name="Yu J.-K."/>
            <person name="Benito-Gutierrez E.L."/>
            <person name="Dubchak I."/>
            <person name="Garcia-Fernandez J."/>
            <person name="Gibson-Brown J.J."/>
            <person name="Grigoriev I.V."/>
            <person name="Horton A.C."/>
            <person name="de Jong P.J."/>
            <person name="Jurka J."/>
            <person name="Kapitonov V.V."/>
            <person name="Kohara Y."/>
            <person name="Kuroki Y."/>
            <person name="Lindquist E."/>
            <person name="Lucas S."/>
            <person name="Osoegawa K."/>
            <person name="Pennacchio L.A."/>
            <person name="Salamov A.A."/>
            <person name="Satou Y."/>
            <person name="Sauka-Spengler T."/>
            <person name="Schmutz J."/>
            <person name="Shin-I T."/>
            <person name="Toyoda A."/>
            <person name="Bronner-Fraser M."/>
            <person name="Fujiyama A."/>
            <person name="Holland L.Z."/>
            <person name="Holland P.W.H."/>
            <person name="Satoh N."/>
            <person name="Rokhsar D.S."/>
        </authorList>
    </citation>
    <scope>NUCLEOTIDE SEQUENCE [LARGE SCALE GENOMIC DNA]</scope>
    <source>
        <strain evidence="11">S238N-H82</strain>
        <tissue evidence="11">Testes</tissue>
    </source>
</reference>
<feature type="transmembrane region" description="Helical" evidence="9">
    <location>
        <begin position="131"/>
        <end position="150"/>
    </location>
</feature>
<proteinExistence type="inferred from homology"/>
<keyword evidence="7" id="KW-0325">Glycoprotein</keyword>
<dbReference type="GO" id="GO:0005765">
    <property type="term" value="C:lysosomal membrane"/>
    <property type="evidence" value="ECO:0007669"/>
    <property type="project" value="UniProtKB-SubCell"/>
</dbReference>
<feature type="domain" description="Lysosome-associated membrane glycoprotein 2-like luminal" evidence="10">
    <location>
        <begin position="1"/>
        <end position="108"/>
    </location>
</feature>
<organism evidence="11">
    <name type="scientific">Branchiostoma floridae</name>
    <name type="common">Florida lancelet</name>
    <name type="synonym">Amphioxus</name>
    <dbReference type="NCBI Taxonomy" id="7739"/>
    <lineage>
        <taxon>Eukaryota</taxon>
        <taxon>Metazoa</taxon>
        <taxon>Chordata</taxon>
        <taxon>Cephalochordata</taxon>
        <taxon>Leptocardii</taxon>
        <taxon>Amphioxiformes</taxon>
        <taxon>Branchiostomatidae</taxon>
        <taxon>Branchiostoma</taxon>
    </lineage>
</organism>
<comment type="caution">
    <text evidence="8">Lacks conserved residue(s) required for the propagation of feature annotation.</text>
</comment>
<feature type="disulfide bond" evidence="8">
    <location>
        <begin position="82"/>
        <end position="119"/>
    </location>
</feature>
<dbReference type="InterPro" id="IPR048528">
    <property type="entry name" value="Lamp2-like_luminal"/>
</dbReference>
<feature type="non-terminal residue" evidence="11">
    <location>
        <position position="1"/>
    </location>
</feature>
<evidence type="ECO:0000256" key="1">
    <source>
        <dbReference type="ARBA" id="ARBA00004530"/>
    </source>
</evidence>
<evidence type="ECO:0000256" key="7">
    <source>
        <dbReference type="ARBA" id="ARBA00023180"/>
    </source>
</evidence>
<evidence type="ECO:0000256" key="8">
    <source>
        <dbReference type="PROSITE-ProRule" id="PRU00740"/>
    </source>
</evidence>
<keyword evidence="3" id="KW-0732">Signal</keyword>
<protein>
    <recommendedName>
        <fullName evidence="10">Lysosome-associated membrane glycoprotein 2-like luminal domain-containing protein</fullName>
    </recommendedName>
</protein>
<evidence type="ECO:0000256" key="4">
    <source>
        <dbReference type="ARBA" id="ARBA00022753"/>
    </source>
</evidence>
<dbReference type="Gene3D" id="2.40.160.110">
    <property type="match status" value="1"/>
</dbReference>
<evidence type="ECO:0000313" key="11">
    <source>
        <dbReference type="EMBL" id="EEN49138.1"/>
    </source>
</evidence>
<dbReference type="PANTHER" id="PTHR11506:SF6">
    <property type="entry name" value="LYSOSOME-ASSOCIATED MEMBRANE GLYCOPROTEIN 2"/>
    <property type="match status" value="1"/>
</dbReference>
<evidence type="ECO:0000256" key="5">
    <source>
        <dbReference type="ARBA" id="ARBA00022989"/>
    </source>
</evidence>
<comment type="subcellular location">
    <subcellularLocation>
        <location evidence="1">Endosome membrane</location>
        <topology evidence="1">Single-pass type I membrane protein</topology>
    </subcellularLocation>
    <subcellularLocation>
        <location evidence="8">Lysosome membrane</location>
        <topology evidence="8">Single-pass type I membrane protein</topology>
    </subcellularLocation>
</comment>
<keyword evidence="6 8" id="KW-0472">Membrane</keyword>
<evidence type="ECO:0000256" key="6">
    <source>
        <dbReference type="ARBA" id="ARBA00023136"/>
    </source>
</evidence>
<accession>C3ZEI2</accession>
<keyword evidence="5 9" id="KW-1133">Transmembrane helix</keyword>
<gene>
    <name evidence="11" type="primary">Zic</name>
    <name evidence="11" type="ORF">BRAFLDRAFT_210024</name>
</gene>
<keyword evidence="4" id="KW-0967">Endosome</keyword>
<evidence type="ECO:0000256" key="9">
    <source>
        <dbReference type="SAM" id="Phobius"/>
    </source>
</evidence>
<evidence type="ECO:0000256" key="3">
    <source>
        <dbReference type="ARBA" id="ARBA00022729"/>
    </source>
</evidence>
<evidence type="ECO:0000256" key="2">
    <source>
        <dbReference type="ARBA" id="ARBA00022692"/>
    </source>
</evidence>
<dbReference type="GO" id="GO:0010008">
    <property type="term" value="C:endosome membrane"/>
    <property type="evidence" value="ECO:0007669"/>
    <property type="project" value="UniProtKB-SubCell"/>
</dbReference>
<dbReference type="Pfam" id="PF01299">
    <property type="entry name" value="Lamp2-like_luminal"/>
    <property type="match status" value="1"/>
</dbReference>
<dbReference type="PANTHER" id="PTHR11506">
    <property type="entry name" value="LYSOSOME-ASSOCIATED MEMBRANE GLYCOPROTEIN"/>
    <property type="match status" value="1"/>
</dbReference>